<protein>
    <recommendedName>
        <fullName evidence="4">DUF2752 domain-containing protein</fullName>
    </recommendedName>
</protein>
<reference evidence="2 3" key="1">
    <citation type="submission" date="2020-08" db="EMBL/GenBank/DDBJ databases">
        <title>Functional genomics of gut bacteria from endangered species of beetles.</title>
        <authorList>
            <person name="Carlos-Shanley C."/>
        </authorList>
    </citation>
    <scope>NUCLEOTIDE SEQUENCE [LARGE SCALE GENOMIC DNA]</scope>
    <source>
        <strain evidence="2 3">S00070</strain>
    </source>
</reference>
<accession>A0A841EZ72</accession>
<keyword evidence="1" id="KW-0472">Membrane</keyword>
<name>A0A841EZ72_9BACT</name>
<dbReference type="RefSeq" id="WP_184136055.1">
    <property type="nucleotide sequence ID" value="NZ_JACHKT010000029.1"/>
</dbReference>
<dbReference type="Pfam" id="PF10825">
    <property type="entry name" value="DUF2752"/>
    <property type="match status" value="1"/>
</dbReference>
<comment type="caution">
    <text evidence="2">The sequence shown here is derived from an EMBL/GenBank/DDBJ whole genome shotgun (WGS) entry which is preliminary data.</text>
</comment>
<gene>
    <name evidence="2" type="ORF">HNP25_003471</name>
</gene>
<feature type="transmembrane region" description="Helical" evidence="1">
    <location>
        <begin position="5"/>
        <end position="21"/>
    </location>
</feature>
<proteinExistence type="predicted"/>
<dbReference type="Proteomes" id="UP000524404">
    <property type="component" value="Unassembled WGS sequence"/>
</dbReference>
<keyword evidence="3" id="KW-1185">Reference proteome</keyword>
<keyword evidence="1" id="KW-1133">Transmembrane helix</keyword>
<dbReference type="AlphaFoldDB" id="A0A841EZ72"/>
<dbReference type="InterPro" id="IPR021215">
    <property type="entry name" value="DUF2752"/>
</dbReference>
<evidence type="ECO:0000313" key="2">
    <source>
        <dbReference type="EMBL" id="MBB6004801.1"/>
    </source>
</evidence>
<organism evidence="2 3">
    <name type="scientific">Arcicella rosea</name>
    <dbReference type="NCBI Taxonomy" id="502909"/>
    <lineage>
        <taxon>Bacteria</taxon>
        <taxon>Pseudomonadati</taxon>
        <taxon>Bacteroidota</taxon>
        <taxon>Cytophagia</taxon>
        <taxon>Cytophagales</taxon>
        <taxon>Flectobacillaceae</taxon>
        <taxon>Arcicella</taxon>
    </lineage>
</organism>
<dbReference type="EMBL" id="JACHKT010000029">
    <property type="protein sequence ID" value="MBB6004801.1"/>
    <property type="molecule type" value="Genomic_DNA"/>
</dbReference>
<feature type="transmembrane region" description="Helical" evidence="1">
    <location>
        <begin position="68"/>
        <end position="88"/>
    </location>
</feature>
<evidence type="ECO:0008006" key="4">
    <source>
        <dbReference type="Google" id="ProtNLM"/>
    </source>
</evidence>
<evidence type="ECO:0000256" key="1">
    <source>
        <dbReference type="SAM" id="Phobius"/>
    </source>
</evidence>
<keyword evidence="1" id="KW-0812">Transmembrane</keyword>
<evidence type="ECO:0000313" key="3">
    <source>
        <dbReference type="Proteomes" id="UP000524404"/>
    </source>
</evidence>
<sequence length="96" mass="11060">MKHKFNIELIFWLGALIWLFLDNPLENHFTLCPIKNLGFSFCPGCGIGHAISFLLHGNFKQSFDSHPLGIFALIVIIHRIIILTKKYLPTFKHTKL</sequence>